<dbReference type="PANTHER" id="PTHR30055:SF146">
    <property type="entry name" value="HTH-TYPE TRANSCRIPTIONAL DUAL REGULATOR CECR"/>
    <property type="match status" value="1"/>
</dbReference>
<dbReference type="GO" id="GO:0000976">
    <property type="term" value="F:transcription cis-regulatory region binding"/>
    <property type="evidence" value="ECO:0007669"/>
    <property type="project" value="TreeGrafter"/>
</dbReference>
<dbReference type="SUPFAM" id="SSF48498">
    <property type="entry name" value="Tetracyclin repressor-like, C-terminal domain"/>
    <property type="match status" value="1"/>
</dbReference>
<dbReference type="Gene3D" id="1.10.357.10">
    <property type="entry name" value="Tetracycline Repressor, domain 2"/>
    <property type="match status" value="1"/>
</dbReference>
<dbReference type="InterPro" id="IPR001647">
    <property type="entry name" value="HTH_TetR"/>
</dbReference>
<keyword evidence="5" id="KW-1185">Reference proteome</keyword>
<dbReference type="SUPFAM" id="SSF46689">
    <property type="entry name" value="Homeodomain-like"/>
    <property type="match status" value="1"/>
</dbReference>
<dbReference type="Pfam" id="PF00440">
    <property type="entry name" value="TetR_N"/>
    <property type="match status" value="1"/>
</dbReference>
<reference evidence="5" key="1">
    <citation type="submission" date="2019-04" db="EMBL/GenBank/DDBJ databases">
        <title>Complete genome sequence of Sphingomonas sp. W1-2-3.</title>
        <authorList>
            <person name="Im W.T."/>
        </authorList>
    </citation>
    <scope>NUCLEOTIDE SEQUENCE [LARGE SCALE GENOMIC DNA]</scope>
    <source>
        <strain evidence="5">W1-2-3</strain>
    </source>
</reference>
<dbReference type="InterPro" id="IPR009057">
    <property type="entry name" value="Homeodomain-like_sf"/>
</dbReference>
<dbReference type="GO" id="GO:0003700">
    <property type="term" value="F:DNA-binding transcription factor activity"/>
    <property type="evidence" value="ECO:0007669"/>
    <property type="project" value="TreeGrafter"/>
</dbReference>
<dbReference type="PROSITE" id="PS50977">
    <property type="entry name" value="HTH_TETR_2"/>
    <property type="match status" value="1"/>
</dbReference>
<evidence type="ECO:0000259" key="3">
    <source>
        <dbReference type="PROSITE" id="PS50977"/>
    </source>
</evidence>
<evidence type="ECO:0000313" key="5">
    <source>
        <dbReference type="Proteomes" id="UP000298714"/>
    </source>
</evidence>
<dbReference type="Gene3D" id="1.10.10.60">
    <property type="entry name" value="Homeodomain-like"/>
    <property type="match status" value="1"/>
</dbReference>
<dbReference type="AlphaFoldDB" id="A0A4D7C610"/>
<organism evidence="4 5">
    <name type="scientific">Hankyongella ginsenosidimutans</name>
    <dbReference type="NCBI Taxonomy" id="1763828"/>
    <lineage>
        <taxon>Bacteria</taxon>
        <taxon>Pseudomonadati</taxon>
        <taxon>Pseudomonadota</taxon>
        <taxon>Alphaproteobacteria</taxon>
        <taxon>Sphingomonadales</taxon>
        <taxon>Sphingomonadaceae</taxon>
        <taxon>Hankyongella</taxon>
    </lineage>
</organism>
<evidence type="ECO:0000256" key="2">
    <source>
        <dbReference type="PROSITE-ProRule" id="PRU00335"/>
    </source>
</evidence>
<sequence>MDQIAALAGVSKLTLYRHFGSKEELFGAALKTKCDELMDPETLDQARALPLRDGLVNVARAFLNLIIAPECIAIHRVLCVEAERNPGLAKLFFQNAILYTKAKVIAFLTHYVDRGELRIADIEMAAWDLLSLVKTRPHMSVLLGIQQVAPADIDRHVAHCVDLVLVAWRAA</sequence>
<dbReference type="InterPro" id="IPR036271">
    <property type="entry name" value="Tet_transcr_reg_TetR-rel_C_sf"/>
</dbReference>
<comment type="caution">
    <text evidence="2">Lacks conserved residue(s) required for the propagation of feature annotation.</text>
</comment>
<dbReference type="KEGG" id="hgn:E6W36_14045"/>
<dbReference type="InterPro" id="IPR050109">
    <property type="entry name" value="HTH-type_TetR-like_transc_reg"/>
</dbReference>
<name>A0A4D7C610_9SPHN</name>
<dbReference type="Proteomes" id="UP000298714">
    <property type="component" value="Chromosome"/>
</dbReference>
<dbReference type="PANTHER" id="PTHR30055">
    <property type="entry name" value="HTH-TYPE TRANSCRIPTIONAL REGULATOR RUTR"/>
    <property type="match status" value="1"/>
</dbReference>
<gene>
    <name evidence="4" type="ORF">E6W36_14045</name>
</gene>
<dbReference type="Pfam" id="PF14246">
    <property type="entry name" value="TetR_C_7"/>
    <property type="match status" value="1"/>
</dbReference>
<proteinExistence type="predicted"/>
<dbReference type="InterPro" id="IPR039536">
    <property type="entry name" value="TetR_C_Proteobacteria"/>
</dbReference>
<evidence type="ECO:0000313" key="4">
    <source>
        <dbReference type="EMBL" id="QCI80581.1"/>
    </source>
</evidence>
<accession>A0A4D7C610</accession>
<keyword evidence="1 2" id="KW-0238">DNA-binding</keyword>
<dbReference type="EMBL" id="CP039704">
    <property type="protein sequence ID" value="QCI80581.1"/>
    <property type="molecule type" value="Genomic_DNA"/>
</dbReference>
<feature type="domain" description="HTH tetR-type" evidence="3">
    <location>
        <begin position="1"/>
        <end position="37"/>
    </location>
</feature>
<evidence type="ECO:0000256" key="1">
    <source>
        <dbReference type="ARBA" id="ARBA00023125"/>
    </source>
</evidence>
<protein>
    <submittedName>
        <fullName evidence="4">TetR family transcriptional regulator</fullName>
    </submittedName>
</protein>